<evidence type="ECO:0000313" key="2">
    <source>
        <dbReference type="EMBL" id="PHK99270.1"/>
    </source>
</evidence>
<organism evidence="2 3">
    <name type="scientific">Neolewinella marina</name>
    <dbReference type="NCBI Taxonomy" id="438751"/>
    <lineage>
        <taxon>Bacteria</taxon>
        <taxon>Pseudomonadati</taxon>
        <taxon>Bacteroidota</taxon>
        <taxon>Saprospiria</taxon>
        <taxon>Saprospirales</taxon>
        <taxon>Lewinellaceae</taxon>
        <taxon>Neolewinella</taxon>
    </lineage>
</organism>
<protein>
    <submittedName>
        <fullName evidence="2">Uncharacterized protein</fullName>
    </submittedName>
</protein>
<sequence>MNKRTLTIIAVILALLLVGSLIWGVTTQSKLEADYSQKSEEAEQLTLLRDKLMQSVDSLDQAFTEVSNENAELQGQLTEAQETAKRALYDMRQAQRSRKNDNTVAYQMRVQIEDLINVRTMLETSIAELEEENQDLRERNVALSRDLSTAKTEAYNANKKADNLTRMNRSMEADLERMTLGAFRASAMQVDLLRKNGSNTANASRARRIVVSFDLTDVPREYLGVRPIYLVLTDESATPVISENPVRAKSIVNGAEKDIIALEGRDVNIERNQRLTFTHELDDKLAEGFYRAEIYTDVGMLGSAKVQLR</sequence>
<feature type="coiled-coil region" evidence="1">
    <location>
        <begin position="56"/>
        <end position="153"/>
    </location>
</feature>
<dbReference type="RefSeq" id="WP_099105885.1">
    <property type="nucleotide sequence ID" value="NZ_JAATJF010000002.1"/>
</dbReference>
<evidence type="ECO:0000313" key="3">
    <source>
        <dbReference type="Proteomes" id="UP000226437"/>
    </source>
</evidence>
<dbReference type="Proteomes" id="UP000226437">
    <property type="component" value="Unassembled WGS sequence"/>
</dbReference>
<dbReference type="OrthoDB" id="1490080at2"/>
<dbReference type="AlphaFoldDB" id="A0A2G0CH68"/>
<reference evidence="2 3" key="1">
    <citation type="submission" date="2017-10" db="EMBL/GenBank/DDBJ databases">
        <title>The draft genome sequence of Lewinella marina KCTC 32374.</title>
        <authorList>
            <person name="Wang K."/>
        </authorList>
    </citation>
    <scope>NUCLEOTIDE SEQUENCE [LARGE SCALE GENOMIC DNA]</scope>
    <source>
        <strain evidence="2 3">MKG-38</strain>
    </source>
</reference>
<proteinExistence type="predicted"/>
<evidence type="ECO:0000256" key="1">
    <source>
        <dbReference type="SAM" id="Coils"/>
    </source>
</evidence>
<accession>A0A2G0CH68</accession>
<keyword evidence="1" id="KW-0175">Coiled coil</keyword>
<keyword evidence="3" id="KW-1185">Reference proteome</keyword>
<name>A0A2G0CH68_9BACT</name>
<dbReference type="EMBL" id="PDLO01000002">
    <property type="protein sequence ID" value="PHK99270.1"/>
    <property type="molecule type" value="Genomic_DNA"/>
</dbReference>
<gene>
    <name evidence="2" type="ORF">CGL56_07385</name>
</gene>
<comment type="caution">
    <text evidence="2">The sequence shown here is derived from an EMBL/GenBank/DDBJ whole genome shotgun (WGS) entry which is preliminary data.</text>
</comment>